<keyword evidence="4" id="KW-0413">Isomerase</keyword>
<comment type="caution">
    <text evidence="4">The sequence shown here is derived from an EMBL/GenBank/DDBJ whole genome shotgun (WGS) entry which is preliminary data.</text>
</comment>
<dbReference type="SFLD" id="SFLDS00019">
    <property type="entry name" value="Glutathione_Transferase_(cytos"/>
    <property type="match status" value="1"/>
</dbReference>
<dbReference type="RefSeq" id="WP_199035207.1">
    <property type="nucleotide sequence ID" value="NZ_JAELXS010000001.1"/>
</dbReference>
<sequence>MTAMTLHGYWRSTAAYRVRIALNLKGLAYDQITHDLRTGAQRADAYRRIAPQGLVPALDTGDAILTQSPAILEWLEETHPAPPLLPADPVARAIVRGMAATIACDIHPINNLRVLTTLRRDLAATEEQVTAWIATWIAAGFEALETQIARHGGGFAHGATPTLADCHLVPQVYAAERFAVDLTPWPHLTAAAANARALDAVAAAHPDRQPDADA</sequence>
<dbReference type="PANTHER" id="PTHR42673:SF21">
    <property type="entry name" value="GLUTATHIONE S-TRANSFERASE YFCF"/>
    <property type="match status" value="1"/>
</dbReference>
<dbReference type="SUPFAM" id="SSF47616">
    <property type="entry name" value="GST C-terminal domain-like"/>
    <property type="match status" value="1"/>
</dbReference>
<feature type="domain" description="GST N-terminal" evidence="2">
    <location>
        <begin position="2"/>
        <end position="83"/>
    </location>
</feature>
<dbReference type="NCBIfam" id="TIGR01262">
    <property type="entry name" value="maiA"/>
    <property type="match status" value="1"/>
</dbReference>
<dbReference type="SFLD" id="SFLDG00358">
    <property type="entry name" value="Main_(cytGST)"/>
    <property type="match status" value="1"/>
</dbReference>
<dbReference type="InterPro" id="IPR010987">
    <property type="entry name" value="Glutathione-S-Trfase_C-like"/>
</dbReference>
<dbReference type="GO" id="GO:0016034">
    <property type="term" value="F:maleylacetoacetate isomerase activity"/>
    <property type="evidence" value="ECO:0007669"/>
    <property type="project" value="UniProtKB-EC"/>
</dbReference>
<dbReference type="PANTHER" id="PTHR42673">
    <property type="entry name" value="MALEYLACETOACETATE ISOMERASE"/>
    <property type="match status" value="1"/>
</dbReference>
<dbReference type="PROSITE" id="PS50404">
    <property type="entry name" value="GST_NTER"/>
    <property type="match status" value="1"/>
</dbReference>
<dbReference type="InterPro" id="IPR036249">
    <property type="entry name" value="Thioredoxin-like_sf"/>
</dbReference>
<keyword evidence="5" id="KW-1185">Reference proteome</keyword>
<dbReference type="InterPro" id="IPR036282">
    <property type="entry name" value="Glutathione-S-Trfase_C_sf"/>
</dbReference>
<dbReference type="CDD" id="cd03042">
    <property type="entry name" value="GST_N_Zeta"/>
    <property type="match status" value="1"/>
</dbReference>
<dbReference type="EMBL" id="JAELXS010000001">
    <property type="protein sequence ID" value="MBJ6120800.1"/>
    <property type="molecule type" value="Genomic_DNA"/>
</dbReference>
<evidence type="ECO:0000256" key="1">
    <source>
        <dbReference type="ARBA" id="ARBA00010007"/>
    </source>
</evidence>
<dbReference type="Gene3D" id="3.40.30.10">
    <property type="entry name" value="Glutaredoxin"/>
    <property type="match status" value="1"/>
</dbReference>
<dbReference type="InterPro" id="IPR004045">
    <property type="entry name" value="Glutathione_S-Trfase_N"/>
</dbReference>
<reference evidence="5" key="1">
    <citation type="submission" date="2020-12" db="EMBL/GenBank/DDBJ databases">
        <title>Hymenobacter sp.</title>
        <authorList>
            <person name="Kim M.K."/>
        </authorList>
    </citation>
    <scope>NUCLEOTIDE SEQUENCE [LARGE SCALE GENOMIC DNA]</scope>
    <source>
        <strain evidence="5">BT553</strain>
    </source>
</reference>
<dbReference type="PROSITE" id="PS50405">
    <property type="entry name" value="GST_CTER"/>
    <property type="match status" value="1"/>
</dbReference>
<dbReference type="EC" id="5.2.1.2" evidence="4"/>
<dbReference type="Proteomes" id="UP000640426">
    <property type="component" value="Unassembled WGS sequence"/>
</dbReference>
<evidence type="ECO:0000259" key="3">
    <source>
        <dbReference type="PROSITE" id="PS50405"/>
    </source>
</evidence>
<protein>
    <submittedName>
        <fullName evidence="4">Maleylacetoacetate isomerase</fullName>
        <ecNumber evidence="4">5.2.1.2</ecNumber>
    </submittedName>
</protein>
<proteinExistence type="inferred from homology"/>
<dbReference type="InterPro" id="IPR005955">
    <property type="entry name" value="GST_Zeta"/>
</dbReference>
<gene>
    <name evidence="4" type="primary">maiA</name>
    <name evidence="4" type="ORF">JAO74_03225</name>
</gene>
<dbReference type="Gene3D" id="1.20.1050.10">
    <property type="match status" value="1"/>
</dbReference>
<organism evidence="4 5">
    <name type="scientific">Sphingomonas mollis</name>
    <dbReference type="NCBI Taxonomy" id="2795726"/>
    <lineage>
        <taxon>Bacteria</taxon>
        <taxon>Pseudomonadati</taxon>
        <taxon>Pseudomonadota</taxon>
        <taxon>Alphaproteobacteria</taxon>
        <taxon>Sphingomonadales</taxon>
        <taxon>Sphingomonadaceae</taxon>
        <taxon>Sphingomonas</taxon>
    </lineage>
</organism>
<dbReference type="SUPFAM" id="SSF52833">
    <property type="entry name" value="Thioredoxin-like"/>
    <property type="match status" value="1"/>
</dbReference>
<dbReference type="InterPro" id="IPR034330">
    <property type="entry name" value="GST_Zeta_C"/>
</dbReference>
<name>A0ABS0XLZ9_9SPHN</name>
<feature type="domain" description="GST C-terminal" evidence="3">
    <location>
        <begin position="88"/>
        <end position="214"/>
    </location>
</feature>
<dbReference type="Pfam" id="PF13417">
    <property type="entry name" value="GST_N_3"/>
    <property type="match status" value="1"/>
</dbReference>
<dbReference type="InterPro" id="IPR040079">
    <property type="entry name" value="Glutathione_S-Trfase"/>
</dbReference>
<evidence type="ECO:0000313" key="5">
    <source>
        <dbReference type="Proteomes" id="UP000640426"/>
    </source>
</evidence>
<dbReference type="InterPro" id="IPR034333">
    <property type="entry name" value="GST_Zeta_N"/>
</dbReference>
<evidence type="ECO:0000259" key="2">
    <source>
        <dbReference type="PROSITE" id="PS50404"/>
    </source>
</evidence>
<evidence type="ECO:0000313" key="4">
    <source>
        <dbReference type="EMBL" id="MBJ6120800.1"/>
    </source>
</evidence>
<dbReference type="CDD" id="cd03191">
    <property type="entry name" value="GST_C_Zeta"/>
    <property type="match status" value="1"/>
</dbReference>
<accession>A0ABS0XLZ9</accession>
<comment type="similarity">
    <text evidence="1">Belongs to the GST superfamily. Zeta family.</text>
</comment>